<keyword evidence="8" id="KW-0378">Hydrolase</keyword>
<dbReference type="Gene3D" id="3.30.70.270">
    <property type="match status" value="2"/>
</dbReference>
<dbReference type="GO" id="GO:0006508">
    <property type="term" value="P:proteolysis"/>
    <property type="evidence" value="ECO:0007669"/>
    <property type="project" value="UniProtKB-KW"/>
</dbReference>
<evidence type="ECO:0000256" key="15">
    <source>
        <dbReference type="ARBA" id="ARBA00023268"/>
    </source>
</evidence>
<evidence type="ECO:0000256" key="6">
    <source>
        <dbReference type="ARBA" id="ARBA00022750"/>
    </source>
</evidence>
<accession>A0AAQ3NVX6</accession>
<evidence type="ECO:0000256" key="5">
    <source>
        <dbReference type="ARBA" id="ARBA00022723"/>
    </source>
</evidence>
<dbReference type="InterPro" id="IPR021109">
    <property type="entry name" value="Peptidase_aspartic_dom_sf"/>
</dbReference>
<dbReference type="GO" id="GO:0015074">
    <property type="term" value="P:DNA integration"/>
    <property type="evidence" value="ECO:0007669"/>
    <property type="project" value="UniProtKB-KW"/>
</dbReference>
<dbReference type="Pfam" id="PF17919">
    <property type="entry name" value="RT_RNaseH_2"/>
    <property type="match status" value="1"/>
</dbReference>
<dbReference type="InterPro" id="IPR043502">
    <property type="entry name" value="DNA/RNA_pol_sf"/>
</dbReference>
<dbReference type="SUPFAM" id="SSF54160">
    <property type="entry name" value="Chromo domain-like"/>
    <property type="match status" value="1"/>
</dbReference>
<feature type="region of interest" description="Disordered" evidence="16">
    <location>
        <begin position="40"/>
        <end position="59"/>
    </location>
</feature>
<dbReference type="InterPro" id="IPR016197">
    <property type="entry name" value="Chromo-like_dom_sf"/>
</dbReference>
<keyword evidence="11" id="KW-0695">RNA-directed DNA polymerase</keyword>
<dbReference type="InterPro" id="IPR056924">
    <property type="entry name" value="SH3_Tf2-1"/>
</dbReference>
<dbReference type="GO" id="GO:0003964">
    <property type="term" value="F:RNA-directed DNA polymerase activity"/>
    <property type="evidence" value="ECO:0007669"/>
    <property type="project" value="UniProtKB-KW"/>
</dbReference>
<keyword evidence="10" id="KW-0229">DNA integration</keyword>
<evidence type="ECO:0000256" key="1">
    <source>
        <dbReference type="ARBA" id="ARBA00022670"/>
    </source>
</evidence>
<dbReference type="SUPFAM" id="SSF56672">
    <property type="entry name" value="DNA/RNA polymerases"/>
    <property type="match status" value="1"/>
</dbReference>
<evidence type="ECO:0000259" key="17">
    <source>
        <dbReference type="PROSITE" id="PS50878"/>
    </source>
</evidence>
<dbReference type="InterPro" id="IPR001584">
    <property type="entry name" value="Integrase_cat-core"/>
</dbReference>
<dbReference type="GO" id="GO:0046872">
    <property type="term" value="F:metal ion binding"/>
    <property type="evidence" value="ECO:0007669"/>
    <property type="project" value="UniProtKB-KW"/>
</dbReference>
<evidence type="ECO:0000313" key="19">
    <source>
        <dbReference type="EMBL" id="WVZ16528.1"/>
    </source>
</evidence>
<evidence type="ECO:0000256" key="13">
    <source>
        <dbReference type="ARBA" id="ARBA00023125"/>
    </source>
</evidence>
<dbReference type="InterPro" id="IPR050951">
    <property type="entry name" value="Retrovirus_Pol_polyprotein"/>
</dbReference>
<evidence type="ECO:0008006" key="21">
    <source>
        <dbReference type="Google" id="ProtNLM"/>
    </source>
</evidence>
<dbReference type="PROSITE" id="PS50994">
    <property type="entry name" value="INTEGRASE"/>
    <property type="match status" value="1"/>
</dbReference>
<evidence type="ECO:0000256" key="12">
    <source>
        <dbReference type="ARBA" id="ARBA00022932"/>
    </source>
</evidence>
<evidence type="ECO:0000256" key="8">
    <source>
        <dbReference type="ARBA" id="ARBA00022801"/>
    </source>
</evidence>
<keyword evidence="6" id="KW-0064">Aspartyl protease</keyword>
<gene>
    <name evidence="19" type="ORF">V8G54_009510</name>
</gene>
<evidence type="ECO:0000256" key="7">
    <source>
        <dbReference type="ARBA" id="ARBA00022759"/>
    </source>
</evidence>
<evidence type="ECO:0000256" key="14">
    <source>
        <dbReference type="ARBA" id="ARBA00023172"/>
    </source>
</evidence>
<dbReference type="GO" id="GO:0004190">
    <property type="term" value="F:aspartic-type endopeptidase activity"/>
    <property type="evidence" value="ECO:0007669"/>
    <property type="project" value="UniProtKB-KW"/>
</dbReference>
<keyword evidence="3" id="KW-0548">Nucleotidyltransferase</keyword>
<dbReference type="GO" id="GO:0006310">
    <property type="term" value="P:DNA recombination"/>
    <property type="evidence" value="ECO:0007669"/>
    <property type="project" value="UniProtKB-KW"/>
</dbReference>
<dbReference type="InterPro" id="IPR043128">
    <property type="entry name" value="Rev_trsase/Diguanyl_cyclase"/>
</dbReference>
<dbReference type="InterPro" id="IPR041588">
    <property type="entry name" value="Integrase_H2C2"/>
</dbReference>
<dbReference type="Pfam" id="PF08284">
    <property type="entry name" value="RVP_2"/>
    <property type="match status" value="1"/>
</dbReference>
<evidence type="ECO:0000313" key="20">
    <source>
        <dbReference type="Proteomes" id="UP001374535"/>
    </source>
</evidence>
<dbReference type="InterPro" id="IPR000477">
    <property type="entry name" value="RT_dom"/>
</dbReference>
<dbReference type="Gene3D" id="2.40.70.10">
    <property type="entry name" value="Acid Proteases"/>
    <property type="match status" value="1"/>
</dbReference>
<evidence type="ECO:0000256" key="2">
    <source>
        <dbReference type="ARBA" id="ARBA00022679"/>
    </source>
</evidence>
<name>A0AAQ3NVX6_VIGMU</name>
<keyword evidence="13" id="KW-0238">DNA-binding</keyword>
<dbReference type="CDD" id="cd09274">
    <property type="entry name" value="RNase_HI_RT_Ty3"/>
    <property type="match status" value="1"/>
</dbReference>
<dbReference type="GO" id="GO:0003677">
    <property type="term" value="F:DNA binding"/>
    <property type="evidence" value="ECO:0007669"/>
    <property type="project" value="UniProtKB-KW"/>
</dbReference>
<keyword evidence="9" id="KW-0460">Magnesium</keyword>
<sequence>MAEGTRFTLLSNKIDELLSQMSLFSTQITDMHNRLSLLETQHTTPPSSPRHPHSSDNTSSQCHFLKLDVPRFDGTDPVRWIFKISQFFEYHNTPEEERITVASFYLDGASLAWFQWMYRNGQILSWPHLLKALEARFAPTAFEDPRVRIHRESHHGFVAAFPSEPEIRREVVAQQPQSLSTAVGLARLQEEKLLDISRVQRPRPLNSWSSPPLTRTVTVAPPQQPPRAFPPLLPTPTPKTRYRQLIEAEMADRREKGLCFNCDQKYSRSHRCPARFFLFISEEDDPVSGSLPDPPFSDRDPELDTSPVDLLDPPAQISLHALSGTGAPETLRVTGHIAHHPIRVLVDGGSTHNFIQKEVATRLGLAQSPTAPLKVLFGSGEELACTQVCPSMELLIQGHSFHIALYVLDMGGSDVVLGAQWLKQLGPILMDYQALTMKFVFNQSLIELKGDSGPQPTSLSLHQLKRVARADPTAQFFSLVVRPSSTPNTLPDHPNPKVLNVRPYKYPHFQKLEIEIQVSKMIASGWIQPSSSPFSSLVLLLKKKDGSWRMCADYRALNAITVKDRFPLPTVEELLDELGSARCFSKLDLTSGFHQIRLQPSDIPKTALRTHDGHYEYCVMPFGLCNAPTTFQSTMNDIFRLLLRRTVIVFFDDILVFSADFDQHLTHLHQVFEILASNSFFLQPYKCSFFQTQIAYLGHIVSNGGVSPDPGKIKAMVKWPVPTCTKGLRGFLGLTAIAQPLTDLLKKGQFQWSTHAQKAFDSLKSAMTSITVLALPDFDKTFYVQTDASGTAMGAVLTQENRPIAYFSKVFCPRLSKSSAYVRELHAITSPVKRWRQYLLGHFFIIQTDQRSLKELLTQVIQTPEQQHYLVKLLGYDYEIQYKPGRLNVVADALSRSDCPLQGELHMLSTPQFVFLNELKESQLLDSEFILMRDKVLSNPSSYSLFHWNGDLLLYRGKIWISNQSKFIPLLLREFHETPVGGHAGVSKTLKRISANFFWGSMAKDTKAFVSQCVACQQTKYSTARPGGLLHPLPIPSGVWEDISLDFVTGLPPSNGYTVLLVVVDRFSKAVHLGALNSGFTAYKVAELFVSMVSSFLIEDPVFISRFWSDLFKFSGTLLRMSSSYHPQTDGQTEVMNRTIEQYLRAFVHQKPSLWFKYLPWAEYHYNSSWHFGSRVTPFEVVYGKPLPSLPSYIEGTSSNAGCNAVLSSREEILSLLRRNLLKAQSRMKKQADSKRREVVFEEGTWVYLKLQPYKQVSISGHKYHKLAKRIGPVAYRLELPSSSKIHNVFHCSMLKHHEGPIPTQFDLLLPDSVDSSPLITPLAVLDLKTVPIDGTSTRMALVQWHGLSPDDTSWEKWDKLKLIYDLEDKVLVEGEGIDTQVGKGADSRPKRVSKKPLGWDDFIHH</sequence>
<dbReference type="Pfam" id="PF17921">
    <property type="entry name" value="Integrase_H2C2"/>
    <property type="match status" value="1"/>
</dbReference>
<dbReference type="SUPFAM" id="SSF53098">
    <property type="entry name" value="Ribonuclease H-like"/>
    <property type="match status" value="1"/>
</dbReference>
<evidence type="ECO:0000256" key="9">
    <source>
        <dbReference type="ARBA" id="ARBA00022842"/>
    </source>
</evidence>
<keyword evidence="14" id="KW-0233">DNA recombination</keyword>
<dbReference type="CDD" id="cd00303">
    <property type="entry name" value="retropepsin_like"/>
    <property type="match status" value="1"/>
</dbReference>
<dbReference type="PANTHER" id="PTHR37984">
    <property type="entry name" value="PROTEIN CBG26694"/>
    <property type="match status" value="1"/>
</dbReference>
<feature type="compositionally biased region" description="Polar residues" evidence="16">
    <location>
        <begin position="206"/>
        <end position="217"/>
    </location>
</feature>
<dbReference type="FunFam" id="3.10.10.10:FF:000007">
    <property type="entry name" value="Retrovirus-related Pol polyprotein from transposon 17.6-like Protein"/>
    <property type="match status" value="1"/>
</dbReference>
<organism evidence="19 20">
    <name type="scientific">Vigna mungo</name>
    <name type="common">Black gram</name>
    <name type="synonym">Phaseolus mungo</name>
    <dbReference type="NCBI Taxonomy" id="3915"/>
    <lineage>
        <taxon>Eukaryota</taxon>
        <taxon>Viridiplantae</taxon>
        <taxon>Streptophyta</taxon>
        <taxon>Embryophyta</taxon>
        <taxon>Tracheophyta</taxon>
        <taxon>Spermatophyta</taxon>
        <taxon>Magnoliopsida</taxon>
        <taxon>eudicotyledons</taxon>
        <taxon>Gunneridae</taxon>
        <taxon>Pentapetalae</taxon>
        <taxon>rosids</taxon>
        <taxon>fabids</taxon>
        <taxon>Fabales</taxon>
        <taxon>Fabaceae</taxon>
        <taxon>Papilionoideae</taxon>
        <taxon>50 kb inversion clade</taxon>
        <taxon>NPAAA clade</taxon>
        <taxon>indigoferoid/millettioid clade</taxon>
        <taxon>Phaseoleae</taxon>
        <taxon>Vigna</taxon>
    </lineage>
</organism>
<dbReference type="InterPro" id="IPR041577">
    <property type="entry name" value="RT_RNaseH_2"/>
</dbReference>
<keyword evidence="4" id="KW-0540">Nuclease</keyword>
<dbReference type="Pfam" id="PF24626">
    <property type="entry name" value="SH3_Tf2-1"/>
    <property type="match status" value="1"/>
</dbReference>
<protein>
    <recommendedName>
        <fullName evidence="21">Ty3/gypsy retrotransposon protein</fullName>
    </recommendedName>
</protein>
<proteinExistence type="predicted"/>
<evidence type="ECO:0000259" key="18">
    <source>
        <dbReference type="PROSITE" id="PS50994"/>
    </source>
</evidence>
<reference evidence="19 20" key="1">
    <citation type="journal article" date="2023" name="Life. Sci Alliance">
        <title>Evolutionary insights into 3D genome organization and epigenetic landscape of Vigna mungo.</title>
        <authorList>
            <person name="Junaid A."/>
            <person name="Singh B."/>
            <person name="Bhatia S."/>
        </authorList>
    </citation>
    <scope>NUCLEOTIDE SEQUENCE [LARGE SCALE GENOMIC DNA]</scope>
    <source>
        <strain evidence="19">Urdbean</strain>
    </source>
</reference>
<feature type="region of interest" description="Disordered" evidence="16">
    <location>
        <begin position="1380"/>
        <end position="1406"/>
    </location>
</feature>
<evidence type="ECO:0000256" key="11">
    <source>
        <dbReference type="ARBA" id="ARBA00022918"/>
    </source>
</evidence>
<dbReference type="GO" id="GO:0003887">
    <property type="term" value="F:DNA-directed DNA polymerase activity"/>
    <property type="evidence" value="ECO:0007669"/>
    <property type="project" value="UniProtKB-KW"/>
</dbReference>
<feature type="region of interest" description="Disordered" evidence="16">
    <location>
        <begin position="205"/>
        <end position="238"/>
    </location>
</feature>
<dbReference type="EMBL" id="CP144698">
    <property type="protein sequence ID" value="WVZ16528.1"/>
    <property type="molecule type" value="Genomic_DNA"/>
</dbReference>
<keyword evidence="7" id="KW-0255">Endonuclease</keyword>
<evidence type="ECO:0000256" key="16">
    <source>
        <dbReference type="SAM" id="MobiDB-lite"/>
    </source>
</evidence>
<keyword evidence="12" id="KW-0239">DNA-directed DNA polymerase</keyword>
<dbReference type="SUPFAM" id="SSF50630">
    <property type="entry name" value="Acid proteases"/>
    <property type="match status" value="1"/>
</dbReference>
<evidence type="ECO:0000256" key="10">
    <source>
        <dbReference type="ARBA" id="ARBA00022908"/>
    </source>
</evidence>
<dbReference type="Gene3D" id="3.10.10.10">
    <property type="entry name" value="HIV Type 1 Reverse Transcriptase, subunit A, domain 1"/>
    <property type="match status" value="1"/>
</dbReference>
<dbReference type="InterPro" id="IPR012337">
    <property type="entry name" value="RNaseH-like_sf"/>
</dbReference>
<keyword evidence="5" id="KW-0479">Metal-binding</keyword>
<dbReference type="InterPro" id="IPR036397">
    <property type="entry name" value="RNaseH_sf"/>
</dbReference>
<dbReference type="Proteomes" id="UP001374535">
    <property type="component" value="Chromosome 3"/>
</dbReference>
<dbReference type="GO" id="GO:0004519">
    <property type="term" value="F:endonuclease activity"/>
    <property type="evidence" value="ECO:0007669"/>
    <property type="project" value="UniProtKB-KW"/>
</dbReference>
<keyword evidence="2" id="KW-0808">Transferase</keyword>
<evidence type="ECO:0000256" key="3">
    <source>
        <dbReference type="ARBA" id="ARBA00022695"/>
    </source>
</evidence>
<keyword evidence="1" id="KW-0645">Protease</keyword>
<dbReference type="PANTHER" id="PTHR37984:SF5">
    <property type="entry name" value="PROTEIN NYNRIN-LIKE"/>
    <property type="match status" value="1"/>
</dbReference>
<dbReference type="Pfam" id="PF00078">
    <property type="entry name" value="RVT_1"/>
    <property type="match status" value="1"/>
</dbReference>
<evidence type="ECO:0000256" key="4">
    <source>
        <dbReference type="ARBA" id="ARBA00022722"/>
    </source>
</evidence>
<dbReference type="Gene3D" id="3.30.420.10">
    <property type="entry name" value="Ribonuclease H-like superfamily/Ribonuclease H"/>
    <property type="match status" value="1"/>
</dbReference>
<feature type="compositionally biased region" description="Pro residues" evidence="16">
    <location>
        <begin position="222"/>
        <end position="237"/>
    </location>
</feature>
<feature type="domain" description="Integrase catalytic" evidence="18">
    <location>
        <begin position="1030"/>
        <end position="1186"/>
    </location>
</feature>
<dbReference type="Gene3D" id="1.10.340.70">
    <property type="match status" value="1"/>
</dbReference>
<dbReference type="CDD" id="cd01647">
    <property type="entry name" value="RT_LTR"/>
    <property type="match status" value="1"/>
</dbReference>
<keyword evidence="15" id="KW-0511">Multifunctional enzyme</keyword>
<feature type="domain" description="Reverse transcriptase" evidence="17">
    <location>
        <begin position="521"/>
        <end position="701"/>
    </location>
</feature>
<dbReference type="PROSITE" id="PS50878">
    <property type="entry name" value="RT_POL"/>
    <property type="match status" value="1"/>
</dbReference>
<keyword evidence="20" id="KW-1185">Reference proteome</keyword>
<feature type="region of interest" description="Disordered" evidence="16">
    <location>
        <begin position="285"/>
        <end position="304"/>
    </location>
</feature>